<gene>
    <name evidence="4" type="ORF">ATO12_05790</name>
</gene>
<dbReference type="InterPro" id="IPR004606">
    <property type="entry name" value="Mop_domain"/>
</dbReference>
<feature type="domain" description="Mop" evidence="3">
    <location>
        <begin position="67"/>
        <end position="132"/>
    </location>
</feature>
<dbReference type="STRING" id="1317122.ATO12_05790"/>
<dbReference type="PROSITE" id="PS51866">
    <property type="entry name" value="MOP"/>
    <property type="match status" value="1"/>
</dbReference>
<evidence type="ECO:0000313" key="4">
    <source>
        <dbReference type="EMBL" id="EZH71888.1"/>
    </source>
</evidence>
<evidence type="ECO:0000256" key="1">
    <source>
        <dbReference type="ARBA" id="ARBA00022505"/>
    </source>
</evidence>
<accession>A0A023BQC1</accession>
<dbReference type="eggNOG" id="COG4148">
    <property type="taxonomic scope" value="Bacteria"/>
</dbReference>
<organism evidence="4 5">
    <name type="scientific">Aquimarina atlantica</name>
    <dbReference type="NCBI Taxonomy" id="1317122"/>
    <lineage>
        <taxon>Bacteria</taxon>
        <taxon>Pseudomonadati</taxon>
        <taxon>Bacteroidota</taxon>
        <taxon>Flavobacteriia</taxon>
        <taxon>Flavobacteriales</taxon>
        <taxon>Flavobacteriaceae</taxon>
        <taxon>Aquimarina</taxon>
    </lineage>
</organism>
<keyword evidence="1 2" id="KW-0500">Molybdenum</keyword>
<dbReference type="RefSeq" id="WP_034246659.1">
    <property type="nucleotide sequence ID" value="NZ_AQRA01000011.1"/>
</dbReference>
<reference evidence="4 5" key="1">
    <citation type="submission" date="2014-04" db="EMBL/GenBank/DDBJ databases">
        <title>Aquimarina sp. 22II-S11-z7 Genome Sequencing.</title>
        <authorList>
            <person name="Lai Q."/>
        </authorList>
    </citation>
    <scope>NUCLEOTIDE SEQUENCE [LARGE SCALE GENOMIC DNA]</scope>
    <source>
        <strain evidence="4 5">22II-S11-z7</strain>
    </source>
</reference>
<sequence length="132" mass="14199">MNILEGEITSIKTNGSLSLVTVHVGTINFNTIIIETPDTAPYLKQGNHIKMIFKETEVIVGKGVEHSLSIQNKAIGEVVNIKKGALLSTLTIDSTVGHLTAIITSDAADQLQLEIGEKITAMIKTTEIMLSE</sequence>
<protein>
    <submittedName>
        <fullName evidence="4">Tobe domain protein</fullName>
    </submittedName>
</protein>
<dbReference type="OrthoDB" id="8719578at2"/>
<dbReference type="EMBL" id="AQRA01000011">
    <property type="protein sequence ID" value="EZH71888.1"/>
    <property type="molecule type" value="Genomic_DNA"/>
</dbReference>
<evidence type="ECO:0000259" key="3">
    <source>
        <dbReference type="PROSITE" id="PS51866"/>
    </source>
</evidence>
<dbReference type="InterPro" id="IPR005116">
    <property type="entry name" value="Transp-assoc_OB_typ1"/>
</dbReference>
<proteinExistence type="predicted"/>
<dbReference type="AlphaFoldDB" id="A0A023BQC1"/>
<dbReference type="Proteomes" id="UP000023541">
    <property type="component" value="Unassembled WGS sequence"/>
</dbReference>
<dbReference type="Gene3D" id="2.40.50.100">
    <property type="match status" value="2"/>
</dbReference>
<comment type="caution">
    <text evidence="4">The sequence shown here is derived from an EMBL/GenBank/DDBJ whole genome shotgun (WGS) entry which is preliminary data.</text>
</comment>
<dbReference type="InterPro" id="IPR008995">
    <property type="entry name" value="Mo/tungstate-bd_C_term_dom"/>
</dbReference>
<evidence type="ECO:0000313" key="5">
    <source>
        <dbReference type="Proteomes" id="UP000023541"/>
    </source>
</evidence>
<dbReference type="Pfam" id="PF03459">
    <property type="entry name" value="TOBE"/>
    <property type="match status" value="1"/>
</dbReference>
<dbReference type="SUPFAM" id="SSF50331">
    <property type="entry name" value="MOP-like"/>
    <property type="match status" value="1"/>
</dbReference>
<evidence type="ECO:0000256" key="2">
    <source>
        <dbReference type="PROSITE-ProRule" id="PRU01213"/>
    </source>
</evidence>
<keyword evidence="5" id="KW-1185">Reference proteome</keyword>
<name>A0A023BQC1_9FLAO</name>
<dbReference type="GO" id="GO:0015689">
    <property type="term" value="P:molybdate ion transport"/>
    <property type="evidence" value="ECO:0007669"/>
    <property type="project" value="InterPro"/>
</dbReference>